<sequence length="246" mass="27798">MATGYEPLDTLKPVAPDIWIVDGPLIRFYGMPFSTRATVVRLASGDIWVHSPTRLTDGLRDEVATLGPVAHLIAPNWIHYAYVAEWQAAFPDALAWAAPGVADRAAKKGMALHFDHDLGPVADPPWAGQIEQMIVEGSRAHREVVFFHRASKTLILTDLIENFEARNLPWWMRIAARVGGILDPDGKMPRDIRASFMAQRDRLRDAVETMIDWGPERVILAHGRWYDRNGADELRRAFRFLWPDGK</sequence>
<dbReference type="EMBL" id="VINQ01000006">
    <property type="protein sequence ID" value="KAA0916168.1"/>
    <property type="molecule type" value="Genomic_DNA"/>
</dbReference>
<protein>
    <submittedName>
        <fullName evidence="1">DUF4336 domain-containing protein</fullName>
    </submittedName>
</protein>
<dbReference type="AlphaFoldDB" id="A0A5A9ZFV0"/>
<dbReference type="SUPFAM" id="SSF56281">
    <property type="entry name" value="Metallo-hydrolase/oxidoreductase"/>
    <property type="match status" value="1"/>
</dbReference>
<comment type="caution">
    <text evidence="1">The sequence shown here is derived from an EMBL/GenBank/DDBJ whole genome shotgun (WGS) entry which is preliminary data.</text>
</comment>
<reference evidence="1 2" key="1">
    <citation type="submission" date="2019-07" db="EMBL/GenBank/DDBJ databases">
        <title>Aquicoccus porphyridii gen. nov., sp. nov., isolated from a small marine red alga, Porphyridium marinum.</title>
        <authorList>
            <person name="Liu L."/>
        </authorList>
    </citation>
    <scope>NUCLEOTIDE SEQUENCE [LARGE SCALE GENOMIC DNA]</scope>
    <source>
        <strain evidence="1 2">L1 8-17</strain>
    </source>
</reference>
<keyword evidence="2" id="KW-1185">Reference proteome</keyword>
<dbReference type="RefSeq" id="WP_111367941.1">
    <property type="nucleotide sequence ID" value="NZ_VINQ01000006.1"/>
</dbReference>
<dbReference type="InterPro" id="IPR036866">
    <property type="entry name" value="RibonucZ/Hydroxyglut_hydro"/>
</dbReference>
<evidence type="ECO:0000313" key="2">
    <source>
        <dbReference type="Proteomes" id="UP000325291"/>
    </source>
</evidence>
<proteinExistence type="predicted"/>
<dbReference type="Proteomes" id="UP000325291">
    <property type="component" value="Unassembled WGS sequence"/>
</dbReference>
<dbReference type="PANTHER" id="PTHR33835">
    <property type="entry name" value="YALI0C07656P"/>
    <property type="match status" value="1"/>
</dbReference>
<organism evidence="1 2">
    <name type="scientific">Aquicoccus porphyridii</name>
    <dbReference type="NCBI Taxonomy" id="1852029"/>
    <lineage>
        <taxon>Bacteria</taxon>
        <taxon>Pseudomonadati</taxon>
        <taxon>Pseudomonadota</taxon>
        <taxon>Alphaproteobacteria</taxon>
        <taxon>Rhodobacterales</taxon>
        <taxon>Paracoccaceae</taxon>
        <taxon>Aquicoccus</taxon>
    </lineage>
</organism>
<name>A0A5A9ZFV0_9RHOB</name>
<dbReference type="InterPro" id="IPR025638">
    <property type="entry name" value="DUF4336"/>
</dbReference>
<gene>
    <name evidence="1" type="ORF">FLO80_10010</name>
</gene>
<dbReference type="Pfam" id="PF14234">
    <property type="entry name" value="DUF4336"/>
    <property type="match status" value="1"/>
</dbReference>
<accession>A0A5A9ZFV0</accession>
<dbReference type="PANTHER" id="PTHR33835:SF1">
    <property type="entry name" value="METALLO-BETA-LACTAMASE DOMAIN-CONTAINING PROTEIN"/>
    <property type="match status" value="1"/>
</dbReference>
<evidence type="ECO:0000313" key="1">
    <source>
        <dbReference type="EMBL" id="KAA0916168.1"/>
    </source>
</evidence>